<dbReference type="PANTHER" id="PTHR24006:SF687">
    <property type="entry name" value="UBIQUITIN CARBOXYL-TERMINAL HYDROLASE 10"/>
    <property type="match status" value="1"/>
</dbReference>
<organism evidence="10">
    <name type="scientific">Cajanus cajan</name>
    <name type="common">Pigeon pea</name>
    <name type="synonym">Cajanus indicus</name>
    <dbReference type="NCBI Taxonomy" id="3821"/>
    <lineage>
        <taxon>Eukaryota</taxon>
        <taxon>Viridiplantae</taxon>
        <taxon>Streptophyta</taxon>
        <taxon>Embryophyta</taxon>
        <taxon>Tracheophyta</taxon>
        <taxon>Spermatophyta</taxon>
        <taxon>Magnoliopsida</taxon>
        <taxon>eudicotyledons</taxon>
        <taxon>Gunneridae</taxon>
        <taxon>Pentapetalae</taxon>
        <taxon>rosids</taxon>
        <taxon>fabids</taxon>
        <taxon>Fabales</taxon>
        <taxon>Fabaceae</taxon>
        <taxon>Papilionoideae</taxon>
        <taxon>50 kb inversion clade</taxon>
        <taxon>NPAAA clade</taxon>
        <taxon>indigoferoid/millettioid clade</taxon>
        <taxon>Phaseoleae</taxon>
        <taxon>Cajanus</taxon>
    </lineage>
</organism>
<dbReference type="GO" id="GO:0005975">
    <property type="term" value="P:carbohydrate metabolic process"/>
    <property type="evidence" value="ECO:0007669"/>
    <property type="project" value="InterPro"/>
</dbReference>
<dbReference type="InterPro" id="IPR001394">
    <property type="entry name" value="Peptidase_C19_UCH"/>
</dbReference>
<dbReference type="InterPro" id="IPR028889">
    <property type="entry name" value="USP"/>
</dbReference>
<evidence type="ECO:0000256" key="7">
    <source>
        <dbReference type="RuleBase" id="RU366025"/>
    </source>
</evidence>
<evidence type="ECO:0000256" key="2">
    <source>
        <dbReference type="ARBA" id="ARBA00009085"/>
    </source>
</evidence>
<accession>A0A127ZNN3</accession>
<dbReference type="GO" id="GO:0016301">
    <property type="term" value="F:kinase activity"/>
    <property type="evidence" value="ECO:0007669"/>
    <property type="project" value="UniProtKB-KW"/>
</dbReference>
<dbReference type="AlphaFoldDB" id="A0A127ZNN3"/>
<feature type="compositionally biased region" description="Polar residues" evidence="8">
    <location>
        <begin position="209"/>
        <end position="238"/>
    </location>
</feature>
<evidence type="ECO:0000256" key="6">
    <source>
        <dbReference type="ARBA" id="ARBA00022807"/>
    </source>
</evidence>
<feature type="region of interest" description="Disordered" evidence="8">
    <location>
        <begin position="185"/>
        <end position="238"/>
    </location>
</feature>
<dbReference type="GO" id="GO:0005829">
    <property type="term" value="C:cytosol"/>
    <property type="evidence" value="ECO:0007669"/>
    <property type="project" value="TreeGrafter"/>
</dbReference>
<dbReference type="InterPro" id="IPR018200">
    <property type="entry name" value="USP_CS"/>
</dbReference>
<evidence type="ECO:0000256" key="1">
    <source>
        <dbReference type="ARBA" id="ARBA00000707"/>
    </source>
</evidence>
<dbReference type="Gene3D" id="3.20.20.70">
    <property type="entry name" value="Aldolase class I"/>
    <property type="match status" value="1"/>
</dbReference>
<dbReference type="InterPro" id="IPR038765">
    <property type="entry name" value="Papain-like_cys_pep_sf"/>
</dbReference>
<dbReference type="EMBL" id="LN879382">
    <property type="protein sequence ID" value="CUM44472.1"/>
    <property type="molecule type" value="Genomic_DNA"/>
</dbReference>
<evidence type="ECO:0000259" key="9">
    <source>
        <dbReference type="PROSITE" id="PS50235"/>
    </source>
</evidence>
<evidence type="ECO:0000256" key="4">
    <source>
        <dbReference type="ARBA" id="ARBA00022786"/>
    </source>
</evidence>
<proteinExistence type="inferred from homology"/>
<dbReference type="SUPFAM" id="SSF51569">
    <property type="entry name" value="Aldolase"/>
    <property type="match status" value="1"/>
</dbReference>
<dbReference type="InterPro" id="IPR012062">
    <property type="entry name" value="GatZ/KbaZ-like"/>
</dbReference>
<evidence type="ECO:0000256" key="5">
    <source>
        <dbReference type="ARBA" id="ARBA00022801"/>
    </source>
</evidence>
<dbReference type="PROSITE" id="PS00973">
    <property type="entry name" value="USP_2"/>
    <property type="match status" value="1"/>
</dbReference>
<dbReference type="EC" id="3.4.19.12" evidence="7"/>
<comment type="similarity">
    <text evidence="2 7">Belongs to the peptidase C19 family.</text>
</comment>
<evidence type="ECO:0000256" key="3">
    <source>
        <dbReference type="ARBA" id="ARBA00022670"/>
    </source>
</evidence>
<keyword evidence="3 7" id="KW-0645">Protease</keyword>
<keyword evidence="6 7" id="KW-0788">Thiol protease</keyword>
<dbReference type="GO" id="GO:0016579">
    <property type="term" value="P:protein deubiquitination"/>
    <property type="evidence" value="ECO:0007669"/>
    <property type="project" value="InterPro"/>
</dbReference>
<dbReference type="PROSITE" id="PS00972">
    <property type="entry name" value="USP_1"/>
    <property type="match status" value="1"/>
</dbReference>
<dbReference type="Pfam" id="PF00443">
    <property type="entry name" value="UCH"/>
    <property type="match status" value="1"/>
</dbReference>
<dbReference type="Pfam" id="PF08013">
    <property type="entry name" value="GatZ_KbaZ-like"/>
    <property type="match status" value="1"/>
</dbReference>
<dbReference type="FunFam" id="3.90.70.10:FF:000108">
    <property type="entry name" value="Ubiquitin carboxyl-terminal hydrolase"/>
    <property type="match status" value="1"/>
</dbReference>
<keyword evidence="4 7" id="KW-0833">Ubl conjugation pathway</keyword>
<keyword evidence="10" id="KW-0808">Transferase</keyword>
<dbReference type="PROSITE" id="PS50235">
    <property type="entry name" value="USP_3"/>
    <property type="match status" value="1"/>
</dbReference>
<reference evidence="10" key="1">
    <citation type="submission" date="2015-08" db="EMBL/GenBank/DDBJ databases">
        <authorList>
            <person name="Babu N.S."/>
            <person name="Beckwith C.J."/>
            <person name="Beseler K.G."/>
            <person name="Brison A."/>
            <person name="Carone J.V."/>
            <person name="Caskin T.P."/>
            <person name="Diamond M."/>
            <person name="Durham M.E."/>
            <person name="Foxe J.M."/>
            <person name="Go M."/>
            <person name="Henderson B.A."/>
            <person name="Jones I.B."/>
            <person name="McGettigan J.A."/>
            <person name="Micheletti S.J."/>
            <person name="Nasrallah M.E."/>
            <person name="Ortiz D."/>
            <person name="Piller C.R."/>
            <person name="Privatt S.R."/>
            <person name="Schneider S.L."/>
            <person name="Sharp S."/>
            <person name="Smith T.C."/>
            <person name="Stanton J.D."/>
            <person name="Ullery H.E."/>
            <person name="Wilson R.J."/>
            <person name="Serrano M.G."/>
            <person name="Buck G."/>
            <person name="Lee V."/>
            <person name="Wang Y."/>
            <person name="Carvalho R."/>
            <person name="Voegtly L."/>
            <person name="Shi R."/>
            <person name="Duckworth R."/>
            <person name="Johnson A."/>
            <person name="Loviza R."/>
            <person name="Walstead R."/>
            <person name="Shah Z."/>
            <person name="Kiflezghi M."/>
            <person name="Wade K."/>
            <person name="Ball S.L."/>
            <person name="Bradley K.W."/>
            <person name="Asai D.J."/>
            <person name="Bowman C.A."/>
            <person name="Russell D.A."/>
            <person name="Pope W.H."/>
            <person name="Jacobs-Sera D."/>
            <person name="Hendrix R.W."/>
            <person name="Hatfull G.F."/>
        </authorList>
    </citation>
    <scope>NUCLEOTIDE SEQUENCE</scope>
</reference>
<dbReference type="SUPFAM" id="SSF54001">
    <property type="entry name" value="Cysteine proteinases"/>
    <property type="match status" value="1"/>
</dbReference>
<gene>
    <name evidence="10" type="primary">FGENESH3</name>
</gene>
<evidence type="ECO:0000256" key="8">
    <source>
        <dbReference type="SAM" id="MobiDB-lite"/>
    </source>
</evidence>
<dbReference type="Gene3D" id="3.90.70.10">
    <property type="entry name" value="Cysteine proteinases"/>
    <property type="match status" value="1"/>
</dbReference>
<reference evidence="10" key="2">
    <citation type="submission" date="2016-03" db="EMBL/GenBank/DDBJ databases">
        <title>Cajanus cajan BAC clone Cc13A15.</title>
        <authorList>
            <person name="Cook D.R."/>
        </authorList>
    </citation>
    <scope>NUCLEOTIDE SEQUENCE</scope>
</reference>
<feature type="domain" description="USP" evidence="9">
    <location>
        <begin position="316"/>
        <end position="669"/>
    </location>
</feature>
<comment type="catalytic activity">
    <reaction evidence="1 7">
        <text>Thiol-dependent hydrolysis of ester, thioester, amide, peptide and isopeptide bonds formed by the C-terminal Gly of ubiquitin (a 76-residue protein attached to proteins as an intracellular targeting signal).</text>
        <dbReference type="EC" id="3.4.19.12"/>
    </reaction>
</comment>
<feature type="region of interest" description="Disordered" evidence="8">
    <location>
        <begin position="282"/>
        <end position="301"/>
    </location>
</feature>
<keyword evidence="10" id="KW-0418">Kinase</keyword>
<dbReference type="InterPro" id="IPR013785">
    <property type="entry name" value="Aldolase_TIM"/>
</dbReference>
<comment type="function">
    <text evidence="7">Recognizes and hydrolyzes the peptide bond at the C-terminal Gly of ubiquitin. Involved in the processing of poly-ubiquitin precursors as well as that of ubiquitinated proteins.</text>
</comment>
<feature type="compositionally biased region" description="Polar residues" evidence="8">
    <location>
        <begin position="185"/>
        <end position="199"/>
    </location>
</feature>
<sequence length="669" mass="73491">MANADDLIKSYVAAGFKKIHLDCSMSCQDDPIPLTDDIVAERAARLAKVAEETCLEHFGEADLEYVIGTEVPVPGGAHETLSELAVTTPDAARATLEAHRHAFEKQAFFKARRRDKVVFLTFNSNWNPSVTLTLNQNPEMLLFGSFTEDETRSLLSKQSPGKNEKPVEKNKLQFGSLNSVTVESNDLPTSSIASDSVPPSDSLKCNGVKSVSDNSPEVSGTIKENGSITNFSPSPTSTISVNEVEEKNVNSFTLLGEDGPSNKFANLSLDASEAERLKNVLKTGSGDDSASKLSDPNLRKAPNGHAVMHVKDILPRGLINSGNLCFLNATMQALLSCSPFVQLLQQLRTRNLPKVGYPTLLAFAEFIAQFDMPSSTKLKNQDTDTFESGRPFCPVMFEGVLKNFTPDVPNSISGRPRQEDAQEFLSFVMDQMHDELLKLEGQFSSLNGSKSSLVSSVEDDEWETVGPKNKSAVTRTQSFVPSELSGIFGGQLRSLVRAQGNRASATVQPYRLLHLDIYPDSVHTIEDALHLFSAPETLEGYRTSVTAKAGVVTARKSVQIVTLPQIMILHLMRFSYGSQGSTKLHKPVHFPLELVFGRDLLVSPSTEGRRYELVATITHHGREPSKGHYTADAQYPNGRWLRFDDASVFAIGTNKVLHDQAYVLFYKQM</sequence>
<dbReference type="GO" id="GO:0006508">
    <property type="term" value="P:proteolysis"/>
    <property type="evidence" value="ECO:0007669"/>
    <property type="project" value="UniProtKB-KW"/>
</dbReference>
<keyword evidence="5 7" id="KW-0378">Hydrolase</keyword>
<evidence type="ECO:0000313" key="10">
    <source>
        <dbReference type="EMBL" id="CUM44472.1"/>
    </source>
</evidence>
<dbReference type="PANTHER" id="PTHR24006">
    <property type="entry name" value="UBIQUITIN CARBOXYL-TERMINAL HYDROLASE"/>
    <property type="match status" value="1"/>
</dbReference>
<dbReference type="InterPro" id="IPR050164">
    <property type="entry name" value="Peptidase_C19"/>
</dbReference>
<name>A0A127ZNN3_CAJCA</name>
<protein>
    <recommendedName>
        <fullName evidence="7">Ubiquitin carboxyl-terminal hydrolase</fullName>
        <ecNumber evidence="7">3.4.19.12</ecNumber>
    </recommendedName>
</protein>
<dbReference type="GO" id="GO:0005634">
    <property type="term" value="C:nucleus"/>
    <property type="evidence" value="ECO:0007669"/>
    <property type="project" value="TreeGrafter"/>
</dbReference>
<dbReference type="GO" id="GO:0004843">
    <property type="term" value="F:cysteine-type deubiquitinase activity"/>
    <property type="evidence" value="ECO:0007669"/>
    <property type="project" value="UniProtKB-UniRule"/>
</dbReference>